<keyword evidence="5" id="KW-0520">NAD</keyword>
<reference evidence="8" key="1">
    <citation type="submission" date="2017-01" db="EMBL/GenBank/DDBJ databases">
        <title>Comparative genomics of anhydrobiosis in the tardigrade Hypsibius dujardini.</title>
        <authorList>
            <person name="Yoshida Y."/>
            <person name="Koutsovoulos G."/>
            <person name="Laetsch D."/>
            <person name="Stevens L."/>
            <person name="Kumar S."/>
            <person name="Horikawa D."/>
            <person name="Ishino K."/>
            <person name="Komine S."/>
            <person name="Tomita M."/>
            <person name="Blaxter M."/>
            <person name="Arakawa K."/>
        </authorList>
    </citation>
    <scope>NUCLEOTIDE SEQUENCE [LARGE SCALE GENOMIC DNA]</scope>
    <source>
        <strain evidence="8">Z151</strain>
    </source>
</reference>
<dbReference type="GO" id="GO:0006388">
    <property type="term" value="P:tRNA splicing, via endonucleolytic cleavage and ligation"/>
    <property type="evidence" value="ECO:0007669"/>
    <property type="project" value="TreeGrafter"/>
</dbReference>
<comment type="similarity">
    <text evidence="2">Belongs to the KptA/TPT1 family.</text>
</comment>
<evidence type="ECO:0000256" key="6">
    <source>
        <dbReference type="ARBA" id="ARBA00047949"/>
    </source>
</evidence>
<dbReference type="PANTHER" id="PTHR12684">
    <property type="entry name" value="PUTATIVE PHOSPHOTRANSFERASE"/>
    <property type="match status" value="1"/>
</dbReference>
<dbReference type="Pfam" id="PF01885">
    <property type="entry name" value="PTS_2-RNA"/>
    <property type="match status" value="1"/>
</dbReference>
<dbReference type="InterPro" id="IPR042080">
    <property type="entry name" value="RNA_2'-PTrans_N"/>
</dbReference>
<dbReference type="Gene3D" id="1.10.10.970">
    <property type="entry name" value="RNA 2'-phosphotransferase, Tpt1/KptA family, N-terminal domain"/>
    <property type="match status" value="1"/>
</dbReference>
<evidence type="ECO:0000256" key="3">
    <source>
        <dbReference type="ARBA" id="ARBA00012007"/>
    </source>
</evidence>
<dbReference type="EMBL" id="MTYJ01000067">
    <property type="protein sequence ID" value="OQV16995.1"/>
    <property type="molecule type" value="Genomic_DNA"/>
</dbReference>
<evidence type="ECO:0000313" key="7">
    <source>
        <dbReference type="EMBL" id="OQV16995.1"/>
    </source>
</evidence>
<evidence type="ECO:0000256" key="5">
    <source>
        <dbReference type="ARBA" id="ARBA00023027"/>
    </source>
</evidence>
<comment type="function">
    <text evidence="1">Catalyzes the last step of tRNA splicing, the transfer of the splice junction 2'-phosphate from ligated tRNA to NAD to produce ADP-ribose 1''-2'' cyclic phosphate.</text>
</comment>
<dbReference type="SUPFAM" id="SSF56399">
    <property type="entry name" value="ADP-ribosylation"/>
    <property type="match status" value="1"/>
</dbReference>
<dbReference type="InterPro" id="IPR042081">
    <property type="entry name" value="RNA_2'-PTrans_C"/>
</dbReference>
<keyword evidence="4" id="KW-0808">Transferase</keyword>
<dbReference type="EC" id="2.7.1.160" evidence="3"/>
<gene>
    <name evidence="7" type="ORF">BV898_08860</name>
</gene>
<dbReference type="GO" id="GO:0000215">
    <property type="term" value="F:tRNA 2'-phosphotransferase activity"/>
    <property type="evidence" value="ECO:0007669"/>
    <property type="project" value="UniProtKB-EC"/>
</dbReference>
<dbReference type="OrthoDB" id="419694at2759"/>
<organism evidence="7 8">
    <name type="scientific">Hypsibius exemplaris</name>
    <name type="common">Freshwater tardigrade</name>
    <dbReference type="NCBI Taxonomy" id="2072580"/>
    <lineage>
        <taxon>Eukaryota</taxon>
        <taxon>Metazoa</taxon>
        <taxon>Ecdysozoa</taxon>
        <taxon>Tardigrada</taxon>
        <taxon>Eutardigrada</taxon>
        <taxon>Parachela</taxon>
        <taxon>Hypsibioidea</taxon>
        <taxon>Hypsibiidae</taxon>
        <taxon>Hypsibius</taxon>
    </lineage>
</organism>
<evidence type="ECO:0000256" key="4">
    <source>
        <dbReference type="ARBA" id="ARBA00022679"/>
    </source>
</evidence>
<evidence type="ECO:0000256" key="1">
    <source>
        <dbReference type="ARBA" id="ARBA00003343"/>
    </source>
</evidence>
<dbReference type="Proteomes" id="UP000192578">
    <property type="component" value="Unassembled WGS sequence"/>
</dbReference>
<dbReference type="AlphaFoldDB" id="A0A1W0WP53"/>
<protein>
    <recommendedName>
        <fullName evidence="3">2'-phosphotransferase</fullName>
        <ecNumber evidence="3">2.7.1.160</ecNumber>
    </recommendedName>
</protein>
<sequence>MSRNSRGYHSNDDPLQRLSKTLSYLLRHGAVDAELPLTPDGYANVGHLLQLPQFKGCTEQMIRDVVAADAKTRYSLRETDRILEVCANQGHSLAVEVALTAITSAADCPQALHGTYARFMESILREGLKPMTRQHIHFSKREPTEKNDVSGIRKNCNVLIYLDVEKVLRDGIPLFESANGVILSPGNAAGCIPAEYFLKVLDRNSRTNFVLDKNKKY</sequence>
<comment type="caution">
    <text evidence="7">The sequence shown here is derived from an EMBL/GenBank/DDBJ whole genome shotgun (WGS) entry which is preliminary data.</text>
</comment>
<accession>A0A1W0WP53</accession>
<evidence type="ECO:0000313" key="8">
    <source>
        <dbReference type="Proteomes" id="UP000192578"/>
    </source>
</evidence>
<dbReference type="InterPro" id="IPR002745">
    <property type="entry name" value="Ptrans_KptA/Tpt1"/>
</dbReference>
<name>A0A1W0WP53_HYPEX</name>
<comment type="catalytic activity">
    <reaction evidence="6">
        <text>2'-phospho-[ligated tRNA] + NAD(+) = mature tRNA + ADP-alpha-D-ribose 1'',2''-cyclic phosphate + nicotinamide</text>
        <dbReference type="Rhea" id="RHEA:23324"/>
        <dbReference type="Rhea" id="RHEA-COMP:11106"/>
        <dbReference type="Rhea" id="RHEA-COMP:11107"/>
        <dbReference type="ChEBI" id="CHEBI:17154"/>
        <dbReference type="ChEBI" id="CHEBI:57540"/>
        <dbReference type="ChEBI" id="CHEBI:76596"/>
        <dbReference type="ChEBI" id="CHEBI:82883"/>
        <dbReference type="ChEBI" id="CHEBI:85027"/>
        <dbReference type="EC" id="2.7.1.160"/>
    </reaction>
</comment>
<evidence type="ECO:0000256" key="2">
    <source>
        <dbReference type="ARBA" id="ARBA00009836"/>
    </source>
</evidence>
<proteinExistence type="inferred from homology"/>
<dbReference type="Gene3D" id="3.20.170.30">
    <property type="match status" value="1"/>
</dbReference>
<keyword evidence="8" id="KW-1185">Reference proteome</keyword>
<dbReference type="PANTHER" id="PTHR12684:SF2">
    <property type="entry name" value="TRNA 2'-PHOSPHOTRANSFERASE 1"/>
    <property type="match status" value="1"/>
</dbReference>